<accession>A0A914WS25</accession>
<feature type="region of interest" description="Disordered" evidence="1">
    <location>
        <begin position="90"/>
        <end position="111"/>
    </location>
</feature>
<sequence length="136" mass="14802">MESCSSNRITVLAGPHSEALRQSPSSPARRWLSPLPSAVRAPRLSGYWRTYLTDRTQPPLSVRTATICVGQSIIHRLLLATNLSPRLVAHKARSNPSVPGSNHPLFRPTRPRPANRCPLLLPPPFSVSVAVGDVTS</sequence>
<protein>
    <submittedName>
        <fullName evidence="3">Uncharacterized protein</fullName>
    </submittedName>
</protein>
<dbReference type="AlphaFoldDB" id="A0A914WS25"/>
<organism evidence="2 3">
    <name type="scientific">Plectus sambesii</name>
    <dbReference type="NCBI Taxonomy" id="2011161"/>
    <lineage>
        <taxon>Eukaryota</taxon>
        <taxon>Metazoa</taxon>
        <taxon>Ecdysozoa</taxon>
        <taxon>Nematoda</taxon>
        <taxon>Chromadorea</taxon>
        <taxon>Plectida</taxon>
        <taxon>Plectina</taxon>
        <taxon>Plectoidea</taxon>
        <taxon>Plectidae</taxon>
        <taxon>Plectus</taxon>
    </lineage>
</organism>
<name>A0A914WS25_9BILA</name>
<dbReference type="WBParaSite" id="PSAMB.scaffold5069size12742.g25815.t1">
    <property type="protein sequence ID" value="PSAMB.scaffold5069size12742.g25815.t1"/>
    <property type="gene ID" value="PSAMB.scaffold5069size12742.g25815"/>
</dbReference>
<dbReference type="Proteomes" id="UP000887566">
    <property type="component" value="Unplaced"/>
</dbReference>
<evidence type="ECO:0000313" key="2">
    <source>
        <dbReference type="Proteomes" id="UP000887566"/>
    </source>
</evidence>
<keyword evidence="2" id="KW-1185">Reference proteome</keyword>
<reference evidence="3" key="1">
    <citation type="submission" date="2022-11" db="UniProtKB">
        <authorList>
            <consortium name="WormBaseParasite"/>
        </authorList>
    </citation>
    <scope>IDENTIFICATION</scope>
</reference>
<proteinExistence type="predicted"/>
<evidence type="ECO:0000256" key="1">
    <source>
        <dbReference type="SAM" id="MobiDB-lite"/>
    </source>
</evidence>
<evidence type="ECO:0000313" key="3">
    <source>
        <dbReference type="WBParaSite" id="PSAMB.scaffold5069size12742.g25815.t1"/>
    </source>
</evidence>